<evidence type="ECO:0000256" key="1">
    <source>
        <dbReference type="SAM" id="Phobius"/>
    </source>
</evidence>
<keyword evidence="3" id="KW-1185">Reference proteome</keyword>
<protein>
    <submittedName>
        <fullName evidence="2">DUF805 domain-containing protein</fullName>
    </submittedName>
</protein>
<keyword evidence="1" id="KW-0472">Membrane</keyword>
<dbReference type="InterPro" id="IPR008523">
    <property type="entry name" value="DUF805"/>
</dbReference>
<sequence length="123" mass="14028">MGTSNFTWLFFSISGRISRWVYFLATMLLSVIAVIPLYKSMIAPLGSAEYEMWNMIFALVFLGSLWPHVALSVKRFHDFNREGYFAVTLFIPVLSILAFLILCLYPGDPGANRYGRYTNAPQD</sequence>
<evidence type="ECO:0000313" key="3">
    <source>
        <dbReference type="Proteomes" id="UP001597373"/>
    </source>
</evidence>
<keyword evidence="1" id="KW-1133">Transmembrane helix</keyword>
<feature type="transmembrane region" description="Helical" evidence="1">
    <location>
        <begin position="20"/>
        <end position="38"/>
    </location>
</feature>
<accession>A0ABW5DCU3</accession>
<feature type="transmembrane region" description="Helical" evidence="1">
    <location>
        <begin position="50"/>
        <end position="71"/>
    </location>
</feature>
<dbReference type="Pfam" id="PF05656">
    <property type="entry name" value="DUF805"/>
    <property type="match status" value="1"/>
</dbReference>
<comment type="caution">
    <text evidence="2">The sequence shown here is derived from an EMBL/GenBank/DDBJ whole genome shotgun (WGS) entry which is preliminary data.</text>
</comment>
<keyword evidence="1" id="KW-0812">Transmembrane</keyword>
<organism evidence="2 3">
    <name type="scientific">Chelativorans composti</name>
    <dbReference type="NCBI Taxonomy" id="768533"/>
    <lineage>
        <taxon>Bacteria</taxon>
        <taxon>Pseudomonadati</taxon>
        <taxon>Pseudomonadota</taxon>
        <taxon>Alphaproteobacteria</taxon>
        <taxon>Hyphomicrobiales</taxon>
        <taxon>Phyllobacteriaceae</taxon>
        <taxon>Chelativorans</taxon>
    </lineage>
</organism>
<dbReference type="EMBL" id="JBHUIR010000005">
    <property type="protein sequence ID" value="MFD2258311.1"/>
    <property type="molecule type" value="Genomic_DNA"/>
</dbReference>
<name>A0ABW5DCU3_9HYPH</name>
<evidence type="ECO:0000313" key="2">
    <source>
        <dbReference type="EMBL" id="MFD2258311.1"/>
    </source>
</evidence>
<dbReference type="Proteomes" id="UP001597373">
    <property type="component" value="Unassembled WGS sequence"/>
</dbReference>
<feature type="transmembrane region" description="Helical" evidence="1">
    <location>
        <begin position="83"/>
        <end position="105"/>
    </location>
</feature>
<gene>
    <name evidence="2" type="ORF">ACFSMZ_00825</name>
</gene>
<reference evidence="3" key="1">
    <citation type="journal article" date="2019" name="Int. J. Syst. Evol. Microbiol.">
        <title>The Global Catalogue of Microorganisms (GCM) 10K type strain sequencing project: providing services to taxonomists for standard genome sequencing and annotation.</title>
        <authorList>
            <consortium name="The Broad Institute Genomics Platform"/>
            <consortium name="The Broad Institute Genome Sequencing Center for Infectious Disease"/>
            <person name="Wu L."/>
            <person name="Ma J."/>
        </authorList>
    </citation>
    <scope>NUCLEOTIDE SEQUENCE [LARGE SCALE GENOMIC DNA]</scope>
    <source>
        <strain evidence="3">KCTC 23707</strain>
    </source>
</reference>
<proteinExistence type="predicted"/>
<dbReference type="RefSeq" id="WP_345100139.1">
    <property type="nucleotide sequence ID" value="NZ_BAABGS010000073.1"/>
</dbReference>
<dbReference type="PANTHER" id="PTHR34980">
    <property type="entry name" value="INNER MEMBRANE PROTEIN-RELATED-RELATED"/>
    <property type="match status" value="1"/>
</dbReference>